<dbReference type="EMBL" id="FUYR01000001">
    <property type="protein sequence ID" value="SKB31359.1"/>
    <property type="molecule type" value="Genomic_DNA"/>
</dbReference>
<dbReference type="RefSeq" id="WP_079700986.1">
    <property type="nucleotide sequence ID" value="NZ_FUYR01000001.1"/>
</dbReference>
<protein>
    <submittedName>
        <fullName evidence="2">Uncharacterized protein</fullName>
    </submittedName>
</protein>
<feature type="compositionally biased region" description="Polar residues" evidence="1">
    <location>
        <begin position="42"/>
        <end position="71"/>
    </location>
</feature>
<evidence type="ECO:0000313" key="3">
    <source>
        <dbReference type="Proteomes" id="UP000189981"/>
    </source>
</evidence>
<gene>
    <name evidence="2" type="ORF">SAMN05661099_0454</name>
</gene>
<proteinExistence type="predicted"/>
<name>A0A1T5A935_9SPHI</name>
<sequence length="143" mass="15680">METNHEGQDKATSKKQGGAQNAESKPIGIENEAHNVIGGTSGDSPTNEQPSASQNNQWQQDNGSGPLNQPGKSEFHQNERNSKPAAEFTSSEDDELQSEAETSRQNVKIVEQNELEHKDQDFRDGENSSAENQDDTDDLRNGK</sequence>
<feature type="region of interest" description="Disordered" evidence="1">
    <location>
        <begin position="1"/>
        <end position="143"/>
    </location>
</feature>
<feature type="compositionally biased region" description="Basic and acidic residues" evidence="1">
    <location>
        <begin position="114"/>
        <end position="126"/>
    </location>
</feature>
<feature type="compositionally biased region" description="Basic and acidic residues" evidence="1">
    <location>
        <begin position="1"/>
        <end position="12"/>
    </location>
</feature>
<evidence type="ECO:0000313" key="2">
    <source>
        <dbReference type="EMBL" id="SKB31359.1"/>
    </source>
</evidence>
<evidence type="ECO:0000256" key="1">
    <source>
        <dbReference type="SAM" id="MobiDB-lite"/>
    </source>
</evidence>
<dbReference type="AlphaFoldDB" id="A0A1T5A935"/>
<dbReference type="STRING" id="572036.SAMN05661099_0454"/>
<keyword evidence="3" id="KW-1185">Reference proteome</keyword>
<accession>A0A1T5A935</accession>
<reference evidence="3" key="1">
    <citation type="submission" date="2017-02" db="EMBL/GenBank/DDBJ databases">
        <authorList>
            <person name="Varghese N."/>
            <person name="Submissions S."/>
        </authorList>
    </citation>
    <scope>NUCLEOTIDE SEQUENCE [LARGE SCALE GENOMIC DNA]</scope>
    <source>
        <strain evidence="3">DSM 22385</strain>
    </source>
</reference>
<feature type="compositionally biased region" description="Polar residues" evidence="1">
    <location>
        <begin position="14"/>
        <end position="23"/>
    </location>
</feature>
<organism evidence="2 3">
    <name type="scientific">Daejeonella lutea</name>
    <dbReference type="NCBI Taxonomy" id="572036"/>
    <lineage>
        <taxon>Bacteria</taxon>
        <taxon>Pseudomonadati</taxon>
        <taxon>Bacteroidota</taxon>
        <taxon>Sphingobacteriia</taxon>
        <taxon>Sphingobacteriales</taxon>
        <taxon>Sphingobacteriaceae</taxon>
        <taxon>Daejeonella</taxon>
    </lineage>
</organism>
<feature type="compositionally biased region" description="Basic and acidic residues" evidence="1">
    <location>
        <begin position="73"/>
        <end position="82"/>
    </location>
</feature>
<dbReference type="Proteomes" id="UP000189981">
    <property type="component" value="Unassembled WGS sequence"/>
</dbReference>